<evidence type="ECO:0000256" key="6">
    <source>
        <dbReference type="SAM" id="MobiDB-lite"/>
    </source>
</evidence>
<dbReference type="InterPro" id="IPR020598">
    <property type="entry name" value="rRNA_Ade_methylase_Trfase_N"/>
</dbReference>
<organism evidence="8 9">
    <name type="scientific">Microbacterium resistens</name>
    <dbReference type="NCBI Taxonomy" id="156977"/>
    <lineage>
        <taxon>Bacteria</taxon>
        <taxon>Bacillati</taxon>
        <taxon>Actinomycetota</taxon>
        <taxon>Actinomycetes</taxon>
        <taxon>Micrococcales</taxon>
        <taxon>Microbacteriaceae</taxon>
        <taxon>Microbacterium</taxon>
    </lineage>
</organism>
<dbReference type="Proteomes" id="UP001199642">
    <property type="component" value="Chromosome"/>
</dbReference>
<feature type="binding site" evidence="5">
    <location>
        <position position="123"/>
    </location>
    <ligand>
        <name>S-adenosyl-L-methionine</name>
        <dbReference type="ChEBI" id="CHEBI:59789"/>
    </ligand>
</feature>
<dbReference type="Gene3D" id="3.40.50.150">
    <property type="entry name" value="Vaccinia Virus protein VP39"/>
    <property type="match status" value="1"/>
</dbReference>
<reference evidence="8 9" key="1">
    <citation type="submission" date="2023-01" db="EMBL/GenBank/DDBJ databases">
        <title>Characterization of estradiol degrading bacteria Microbacterium sp. MZT7 and reveal degrading genes through genome analysis.</title>
        <authorList>
            <person name="Hao P."/>
            <person name="Gao Y."/>
        </authorList>
    </citation>
    <scope>NUCLEOTIDE SEQUENCE [LARGE SCALE GENOMIC DNA]</scope>
    <source>
        <strain evidence="8 9">MZT7</strain>
    </source>
</reference>
<feature type="region of interest" description="Disordered" evidence="6">
    <location>
        <begin position="1"/>
        <end position="57"/>
    </location>
</feature>
<evidence type="ECO:0000256" key="1">
    <source>
        <dbReference type="ARBA" id="ARBA00022603"/>
    </source>
</evidence>
<feature type="binding site" evidence="5">
    <location>
        <position position="54"/>
    </location>
    <ligand>
        <name>S-adenosyl-L-methionine</name>
        <dbReference type="ChEBI" id="CHEBI:59789"/>
    </ligand>
</feature>
<keyword evidence="1 5" id="KW-0489">Methyltransferase</keyword>
<keyword evidence="2 5" id="KW-0808">Transferase</keyword>
<dbReference type="NCBIfam" id="NF000499">
    <property type="entry name" value="Erm23S_rRNA_broad"/>
    <property type="match status" value="1"/>
</dbReference>
<evidence type="ECO:0000256" key="5">
    <source>
        <dbReference type="PROSITE-ProRule" id="PRU01026"/>
    </source>
</evidence>
<dbReference type="InterPro" id="IPR001737">
    <property type="entry name" value="KsgA/Erm"/>
</dbReference>
<evidence type="ECO:0000313" key="8">
    <source>
        <dbReference type="EMBL" id="UGS25101.1"/>
    </source>
</evidence>
<keyword evidence="4 5" id="KW-0694">RNA-binding</keyword>
<dbReference type="SMART" id="SM00650">
    <property type="entry name" value="rADc"/>
    <property type="match status" value="1"/>
</dbReference>
<feature type="binding site" evidence="5">
    <location>
        <position position="78"/>
    </location>
    <ligand>
        <name>S-adenosyl-L-methionine</name>
        <dbReference type="ChEBI" id="CHEBI:59789"/>
    </ligand>
</feature>
<comment type="similarity">
    <text evidence="5">Belongs to the class I-like SAM-binding methyltransferase superfamily. rRNA adenine N(6)-methyltransferase family.</text>
</comment>
<dbReference type="GO" id="GO:0032259">
    <property type="term" value="P:methylation"/>
    <property type="evidence" value="ECO:0007669"/>
    <property type="project" value="UniProtKB-KW"/>
</dbReference>
<keyword evidence="9" id="KW-1185">Reference proteome</keyword>
<feature type="binding site" evidence="5">
    <location>
        <position position="137"/>
    </location>
    <ligand>
        <name>S-adenosyl-L-methionine</name>
        <dbReference type="ChEBI" id="CHEBI:59789"/>
    </ligand>
</feature>
<dbReference type="InterPro" id="IPR020596">
    <property type="entry name" value="rRNA_Ade_Mease_Trfase_CS"/>
</dbReference>
<dbReference type="PANTHER" id="PTHR11727">
    <property type="entry name" value="DIMETHYLADENOSINE TRANSFERASE"/>
    <property type="match status" value="1"/>
</dbReference>
<evidence type="ECO:0000259" key="7">
    <source>
        <dbReference type="SMART" id="SM00650"/>
    </source>
</evidence>
<dbReference type="CDD" id="cd02440">
    <property type="entry name" value="AdoMet_MTases"/>
    <property type="match status" value="1"/>
</dbReference>
<dbReference type="PROSITE" id="PS51689">
    <property type="entry name" value="SAM_RNA_A_N6_MT"/>
    <property type="match status" value="1"/>
</dbReference>
<gene>
    <name evidence="8" type="primary">erm</name>
    <name evidence="8" type="ORF">K8F61_10335</name>
</gene>
<dbReference type="EMBL" id="CP082781">
    <property type="protein sequence ID" value="UGS25101.1"/>
    <property type="molecule type" value="Genomic_DNA"/>
</dbReference>
<evidence type="ECO:0000313" key="9">
    <source>
        <dbReference type="Proteomes" id="UP001199642"/>
    </source>
</evidence>
<dbReference type="PROSITE" id="PS01131">
    <property type="entry name" value="RRNA_A_DIMETH"/>
    <property type="match status" value="1"/>
</dbReference>
<feature type="domain" description="Ribosomal RNA adenine methylase transferase N-terminal" evidence="7">
    <location>
        <begin position="59"/>
        <end position="218"/>
    </location>
</feature>
<dbReference type="PANTHER" id="PTHR11727:SF7">
    <property type="entry name" value="DIMETHYLADENOSINE TRANSFERASE-RELATED"/>
    <property type="match status" value="1"/>
</dbReference>
<keyword evidence="3 5" id="KW-0949">S-adenosyl-L-methionine</keyword>
<dbReference type="GO" id="GO:0008168">
    <property type="term" value="F:methyltransferase activity"/>
    <property type="evidence" value="ECO:0007669"/>
    <property type="project" value="UniProtKB-KW"/>
</dbReference>
<feature type="binding site" evidence="5">
    <location>
        <position position="52"/>
    </location>
    <ligand>
        <name>S-adenosyl-L-methionine</name>
        <dbReference type="ChEBI" id="CHEBI:59789"/>
    </ligand>
</feature>
<protein>
    <submittedName>
        <fullName evidence="8">23S ribosomal RNA methyltransferase Erm</fullName>
    </submittedName>
</protein>
<dbReference type="Pfam" id="PF00398">
    <property type="entry name" value="RrnaAD"/>
    <property type="match status" value="1"/>
</dbReference>
<feature type="binding site" evidence="5">
    <location>
        <position position="99"/>
    </location>
    <ligand>
        <name>S-adenosyl-L-methionine</name>
        <dbReference type="ChEBI" id="CHEBI:59789"/>
    </ligand>
</feature>
<evidence type="ECO:0000256" key="2">
    <source>
        <dbReference type="ARBA" id="ARBA00022679"/>
    </source>
</evidence>
<sequence>MRRHPPSSRPPRPTPSRHRSGSTRVRPPAPPEVPSSDEPRSRHGGRHELGQNFLAHPPTARSIADLVAATRGPILEIGPGDGALTAHLLRLGRPVTAVEIDEHRVRRLRERFAGAPLAVHHGDALRARLDAPVLVGNIPFHLTTPLLRRILTSGQWRHAVLLTQWEVARKRAGVGGATMLTAQAAPWFTFALHGRVPRGRFRPVPSVDGGILGIARRPDPLLPRREQHGYERFVRAAFTAPGRGLDRIVAHAAGRPLADARGALGRAGVGSRALPRDLAAEDWAVLWQALRAGR</sequence>
<accession>A0ABY3RN51</accession>
<dbReference type="InterPro" id="IPR029063">
    <property type="entry name" value="SAM-dependent_MTases_sf"/>
</dbReference>
<feature type="compositionally biased region" description="Basic and acidic residues" evidence="6">
    <location>
        <begin position="37"/>
        <end position="49"/>
    </location>
</feature>
<evidence type="ECO:0000256" key="4">
    <source>
        <dbReference type="ARBA" id="ARBA00022884"/>
    </source>
</evidence>
<proteinExistence type="inferred from homology"/>
<name>A0ABY3RN51_9MICO</name>
<evidence type="ECO:0000256" key="3">
    <source>
        <dbReference type="ARBA" id="ARBA00022691"/>
    </source>
</evidence>
<dbReference type="SUPFAM" id="SSF53335">
    <property type="entry name" value="S-adenosyl-L-methionine-dependent methyltransferases"/>
    <property type="match status" value="1"/>
</dbReference>